<keyword evidence="3" id="KW-1185">Reference proteome</keyword>
<dbReference type="AlphaFoldDB" id="A0A0L0G955"/>
<dbReference type="GeneID" id="25902783"/>
<dbReference type="Proteomes" id="UP000054560">
    <property type="component" value="Unassembled WGS sequence"/>
</dbReference>
<protein>
    <submittedName>
        <fullName evidence="2">Uncharacterized protein</fullName>
    </submittedName>
</protein>
<feature type="compositionally biased region" description="Basic and acidic residues" evidence="1">
    <location>
        <begin position="185"/>
        <end position="199"/>
    </location>
</feature>
<dbReference type="RefSeq" id="XP_014159459.1">
    <property type="nucleotide sequence ID" value="XM_014303984.1"/>
</dbReference>
<proteinExistence type="predicted"/>
<sequence length="357" mass="38376">MFKHQDIHPTRTIVHPAPYPLCLPPHPLPRLNPHTVPTLATPTPQRYQAYCTALENSDTPTHKPSGTTPPAIRQYPSCPSATDSGVFDDIALEGSHTHTYIQPTADVIESTASAALPRPDTDTDTTGVARTAEKEIEGSGNTTSGTVSDTRTERLYDTTAEPTGDDRGQGLAPVKRTQSQESMEGESHTPDDTPGHTDMHIPTQAQTQIQTQTQTQSQTQSQTQQQSQAQARVTNAHTHTDTHTPVQAASEKALDQLRHERVHANPSITVDLALSDSEKNPENAADNCGNATDDCGNDTGSCSSGRNERLLGQEAERDPALDFNSGDILLGEPLSDDLLLDAVGETQSYKSLPGRLG</sequence>
<feature type="compositionally biased region" description="Polar residues" evidence="1">
    <location>
        <begin position="139"/>
        <end position="149"/>
    </location>
</feature>
<evidence type="ECO:0000256" key="1">
    <source>
        <dbReference type="SAM" id="MobiDB-lite"/>
    </source>
</evidence>
<feature type="compositionally biased region" description="Polar residues" evidence="1">
    <location>
        <begin position="232"/>
        <end position="247"/>
    </location>
</feature>
<feature type="region of interest" description="Disordered" evidence="1">
    <location>
        <begin position="112"/>
        <end position="249"/>
    </location>
</feature>
<gene>
    <name evidence="2" type="ORF">SARC_02279</name>
</gene>
<dbReference type="EMBL" id="KQ241696">
    <property type="protein sequence ID" value="KNC85557.1"/>
    <property type="molecule type" value="Genomic_DNA"/>
</dbReference>
<accession>A0A0L0G955</accession>
<evidence type="ECO:0000313" key="3">
    <source>
        <dbReference type="Proteomes" id="UP000054560"/>
    </source>
</evidence>
<name>A0A0L0G955_9EUKA</name>
<feature type="compositionally biased region" description="Low complexity" evidence="1">
    <location>
        <begin position="203"/>
        <end position="231"/>
    </location>
</feature>
<reference evidence="2 3" key="1">
    <citation type="submission" date="2011-02" db="EMBL/GenBank/DDBJ databases">
        <title>The Genome Sequence of Sphaeroforma arctica JP610.</title>
        <authorList>
            <consortium name="The Broad Institute Genome Sequencing Platform"/>
            <person name="Russ C."/>
            <person name="Cuomo C."/>
            <person name="Young S.K."/>
            <person name="Zeng Q."/>
            <person name="Gargeya S."/>
            <person name="Alvarado L."/>
            <person name="Berlin A."/>
            <person name="Chapman S.B."/>
            <person name="Chen Z."/>
            <person name="Freedman E."/>
            <person name="Gellesch M."/>
            <person name="Goldberg J."/>
            <person name="Griggs A."/>
            <person name="Gujja S."/>
            <person name="Heilman E."/>
            <person name="Heiman D."/>
            <person name="Howarth C."/>
            <person name="Mehta T."/>
            <person name="Neiman D."/>
            <person name="Pearson M."/>
            <person name="Roberts A."/>
            <person name="Saif S."/>
            <person name="Shea T."/>
            <person name="Shenoy N."/>
            <person name="Sisk P."/>
            <person name="Stolte C."/>
            <person name="Sykes S."/>
            <person name="White J."/>
            <person name="Yandava C."/>
            <person name="Burger G."/>
            <person name="Gray M.W."/>
            <person name="Holland P.W.H."/>
            <person name="King N."/>
            <person name="Lang F.B.F."/>
            <person name="Roger A.J."/>
            <person name="Ruiz-Trillo I."/>
            <person name="Haas B."/>
            <person name="Nusbaum C."/>
            <person name="Birren B."/>
        </authorList>
    </citation>
    <scope>NUCLEOTIDE SEQUENCE [LARGE SCALE GENOMIC DNA]</scope>
    <source>
        <strain evidence="2 3">JP610</strain>
    </source>
</reference>
<evidence type="ECO:0000313" key="2">
    <source>
        <dbReference type="EMBL" id="KNC85557.1"/>
    </source>
</evidence>
<organism evidence="2 3">
    <name type="scientific">Sphaeroforma arctica JP610</name>
    <dbReference type="NCBI Taxonomy" id="667725"/>
    <lineage>
        <taxon>Eukaryota</taxon>
        <taxon>Ichthyosporea</taxon>
        <taxon>Ichthyophonida</taxon>
        <taxon>Sphaeroforma</taxon>
    </lineage>
</organism>
<feature type="compositionally biased region" description="Polar residues" evidence="1">
    <location>
        <begin position="56"/>
        <end position="68"/>
    </location>
</feature>
<feature type="region of interest" description="Disordered" evidence="1">
    <location>
        <begin position="270"/>
        <end position="293"/>
    </location>
</feature>
<feature type="region of interest" description="Disordered" evidence="1">
    <location>
        <begin position="56"/>
        <end position="80"/>
    </location>
</feature>